<evidence type="ECO:0000313" key="4">
    <source>
        <dbReference type="Proteomes" id="UP000694569"/>
    </source>
</evidence>
<dbReference type="GO" id="GO:0000724">
    <property type="term" value="P:double-strand break repair via homologous recombination"/>
    <property type="evidence" value="ECO:0007669"/>
    <property type="project" value="InterPro"/>
</dbReference>
<dbReference type="OrthoDB" id="9936560at2759"/>
<dbReference type="Pfam" id="PF16756">
    <property type="entry name" value="PALB2_WD40"/>
    <property type="match status" value="1"/>
</dbReference>
<reference evidence="3" key="2">
    <citation type="submission" date="2025-09" db="UniProtKB">
        <authorList>
            <consortium name="Ensembl"/>
        </authorList>
    </citation>
    <scope>IDENTIFICATION</scope>
</reference>
<dbReference type="InterPro" id="IPR042417">
    <property type="entry name" value="PALB2"/>
</dbReference>
<dbReference type="InterPro" id="IPR031920">
    <property type="entry name" value="PALB2_WD40"/>
</dbReference>
<dbReference type="GeneTree" id="ENSGT00390000014423"/>
<feature type="region of interest" description="Disordered" evidence="1">
    <location>
        <begin position="786"/>
        <end position="823"/>
    </location>
</feature>
<dbReference type="Gene3D" id="2.130.10.10">
    <property type="entry name" value="YVTN repeat-like/Quinoprotein amine dehydrogenase"/>
    <property type="match status" value="1"/>
</dbReference>
<feature type="region of interest" description="Disordered" evidence="1">
    <location>
        <begin position="264"/>
        <end position="350"/>
    </location>
</feature>
<feature type="region of interest" description="Disordered" evidence="1">
    <location>
        <begin position="628"/>
        <end position="699"/>
    </location>
</feature>
<dbReference type="GO" id="GO:0005654">
    <property type="term" value="C:nucleoplasm"/>
    <property type="evidence" value="ECO:0007669"/>
    <property type="project" value="TreeGrafter"/>
</dbReference>
<feature type="compositionally biased region" description="Basic and acidic residues" evidence="1">
    <location>
        <begin position="324"/>
        <end position="337"/>
    </location>
</feature>
<evidence type="ECO:0000313" key="3">
    <source>
        <dbReference type="Ensembl" id="ENSLLEP00000030401.1"/>
    </source>
</evidence>
<sequence>MGDPVFKALFMEEQEKLKEKLALLKKEYNRTLSRLQRSQRAERVTARSKKTTAEQNHSFSRESMGSPVAGPSCSAPDAPGQSSDSERTRQTSVARKDGEMSAIFNLDPEVLRAQSGGTPQGSRGSLYLDCTPVTHTTMENRDQTPRSRLKLNRSRKSESSAGSPHASSHLPNNALRALGSPSVCEASSPVYGKVATSHNSPLLVERPGVTAGLLVPVAETKKHAGASNGDHTELELPASLTRDHFTRHNNQPWQLVSLNGVEGTSAAKSVEEPRGGKFDIRREEKGLTASAATSSKVAAAGRTCNEGSETLKTPQARKRNTKCGARESAEPKPEQRHNPGQRESCLSGENSPLSSCTLVEGLLFPVEYYVRTTRRMSSCQRKVDLDAVLHTQLGTSRRISRGRSKQGKASHAQDASVQSQSAGGFAESGSAVVGTPMGTLSRQPTGKSRGKRRKGKGGNLRGNVPAATDSPDLKDIAVQVAFAGVASGSQSEKENYQEQTGLDPQTGSDLQRTNGETEKPKNKDLNADKIPTPLQVGQNALRMQNPAGFSCDALQEDTGSFENAALDLRFSKPDPKCAGPLFPFSRTGLKRLPSPLHVLDFHLPDDEFADLKLKKLKEAAAALCQSEPLVSNRHTERKSHGKEGVTAPPTGHSPNLQGATSLCFGDLESKFKPHNPGGDHLSNAGAPLTNPPVSSASPGCDLTSTQLGLTPDLPNILNLTATCPDQSQETQESQGLDLRHDYLSPNYLDGAGQGDSCEEQDVSLLQPSVAGQVSGGLFVADTQGTSTFLSEGPETHEETRTAGDVPLKRPPLAPSFEPRLNTNVRTPRAKDDACGVLLSTSLCSVPLLTFEVASSGQGLPLLGSTPALPPSLPGRDSPLTSCRAKPRTQDFGGPEASAARVNSSESMTVGSDRRLFPESNVNLTASPSGSGRKRCVDEELQQQWRGRCVNRRLGYPVDGIFSQPAAAARRSKTPEERLPQRGHLRLASRIQDSCRGAHAVDLASSRWDFPDRTDWCVQAASESSVTLWRPRGDDSWEAAHTWSFTEMPVIQILPLPGETNAFCVALGNLEIREIWLLFSYPGSLNYQQRAVRRGHAKTAQGLSRCQVAICSGQGSGQVVEVMQLSTKGGTAGSHTLMPPEDSVLTFCEVDGQPDALLGSTVNSNVVIWNRVTGQLLSTVCVGDLCRDFTCLSASCESGLVFMVLAGPYSSECVFTLIAANPRGAQCVPVMRYMLPGHLQGRYLEGDVKNQSAVAVLTCGNIALWELPSSKCSALLHPTSDSPWCLVRWAHTASSSVLAGQKDGTIHVYSYTGENPAERSEETEMWESLSTSGVTSC</sequence>
<keyword evidence="4" id="KW-1185">Reference proteome</keyword>
<feature type="compositionally biased region" description="Polar residues" evidence="1">
    <location>
        <begin position="413"/>
        <end position="422"/>
    </location>
</feature>
<protein>
    <recommendedName>
        <fullName evidence="2">Partner and localiser of BRCA2 WD40 domain-containing protein</fullName>
    </recommendedName>
</protein>
<feature type="region of interest" description="Disordered" evidence="1">
    <location>
        <begin position="487"/>
        <end position="530"/>
    </location>
</feature>
<feature type="region of interest" description="Disordered" evidence="1">
    <location>
        <begin position="134"/>
        <end position="174"/>
    </location>
</feature>
<dbReference type="PANTHER" id="PTHR14662">
    <property type="entry name" value="PARTNER AND LOCALIZER OF BRCA2"/>
    <property type="match status" value="1"/>
</dbReference>
<accession>A0A8C5Q0B8</accession>
<dbReference type="InterPro" id="IPR011047">
    <property type="entry name" value="Quinoprotein_ADH-like_sf"/>
</dbReference>
<feature type="compositionally biased region" description="Basic and acidic residues" evidence="1">
    <location>
        <begin position="269"/>
        <end position="286"/>
    </location>
</feature>
<feature type="compositionally biased region" description="Basic and acidic residues" evidence="1">
    <location>
        <begin position="515"/>
        <end position="527"/>
    </location>
</feature>
<dbReference type="Proteomes" id="UP000694569">
    <property type="component" value="Unplaced"/>
</dbReference>
<dbReference type="PANTHER" id="PTHR14662:SF2">
    <property type="entry name" value="PARTNER AND LOCALIZER OF BRCA2"/>
    <property type="match status" value="1"/>
</dbReference>
<dbReference type="InterPro" id="IPR015943">
    <property type="entry name" value="WD40/YVTN_repeat-like_dom_sf"/>
</dbReference>
<dbReference type="Ensembl" id="ENSLLET00000031569.1">
    <property type="protein sequence ID" value="ENSLLEP00000030401.1"/>
    <property type="gene ID" value="ENSLLEG00000019261.1"/>
</dbReference>
<feature type="compositionally biased region" description="Basic and acidic residues" evidence="1">
    <location>
        <begin position="84"/>
        <end position="99"/>
    </location>
</feature>
<evidence type="ECO:0000256" key="1">
    <source>
        <dbReference type="SAM" id="MobiDB-lite"/>
    </source>
</evidence>
<feature type="compositionally biased region" description="Low complexity" evidence="1">
    <location>
        <begin position="288"/>
        <end position="300"/>
    </location>
</feature>
<feature type="compositionally biased region" description="Polar residues" evidence="1">
    <location>
        <begin position="53"/>
        <end position="63"/>
    </location>
</feature>
<dbReference type="SUPFAM" id="SSF50998">
    <property type="entry name" value="Quinoprotein alcohol dehydrogenase-like"/>
    <property type="match status" value="1"/>
</dbReference>
<dbReference type="GO" id="GO:0003677">
    <property type="term" value="F:DNA binding"/>
    <property type="evidence" value="ECO:0007669"/>
    <property type="project" value="InterPro"/>
</dbReference>
<feature type="region of interest" description="Disordered" evidence="1">
    <location>
        <begin position="396"/>
        <end position="471"/>
    </location>
</feature>
<reference evidence="3" key="1">
    <citation type="submission" date="2025-08" db="UniProtKB">
        <authorList>
            <consortium name="Ensembl"/>
        </authorList>
    </citation>
    <scope>IDENTIFICATION</scope>
</reference>
<feature type="region of interest" description="Disordered" evidence="1">
    <location>
        <begin position="30"/>
        <end position="101"/>
    </location>
</feature>
<evidence type="ECO:0000259" key="2">
    <source>
        <dbReference type="Pfam" id="PF16756"/>
    </source>
</evidence>
<feature type="domain" description="Partner and localiser of BRCA2 WD40" evidence="2">
    <location>
        <begin position="980"/>
        <end position="1309"/>
    </location>
</feature>
<name>A0A8C5Q0B8_9ANUR</name>
<feature type="compositionally biased region" description="Basic residues" evidence="1">
    <location>
        <begin position="398"/>
        <end position="408"/>
    </location>
</feature>
<feature type="compositionally biased region" description="Polar residues" evidence="1">
    <location>
        <begin position="497"/>
        <end position="514"/>
    </location>
</feature>
<proteinExistence type="predicted"/>
<feature type="compositionally biased region" description="Low complexity" evidence="1">
    <location>
        <begin position="159"/>
        <end position="169"/>
    </location>
</feature>
<organism evidence="3 4">
    <name type="scientific">Leptobrachium leishanense</name>
    <name type="common">Leishan spiny toad</name>
    <dbReference type="NCBI Taxonomy" id="445787"/>
    <lineage>
        <taxon>Eukaryota</taxon>
        <taxon>Metazoa</taxon>
        <taxon>Chordata</taxon>
        <taxon>Craniata</taxon>
        <taxon>Vertebrata</taxon>
        <taxon>Euteleostomi</taxon>
        <taxon>Amphibia</taxon>
        <taxon>Batrachia</taxon>
        <taxon>Anura</taxon>
        <taxon>Pelobatoidea</taxon>
        <taxon>Megophryidae</taxon>
        <taxon>Leptobrachium</taxon>
    </lineage>
</organism>